<evidence type="ECO:0000256" key="6">
    <source>
        <dbReference type="SAM" id="Phobius"/>
    </source>
</evidence>
<comment type="subcellular location">
    <subcellularLocation>
        <location evidence="1">Cell membrane</location>
        <topology evidence="1">Multi-pass membrane protein</topology>
    </subcellularLocation>
</comment>
<evidence type="ECO:0000256" key="2">
    <source>
        <dbReference type="ARBA" id="ARBA00022475"/>
    </source>
</evidence>
<feature type="transmembrane region" description="Helical" evidence="6">
    <location>
        <begin position="6"/>
        <end position="27"/>
    </location>
</feature>
<keyword evidence="9" id="KW-1185">Reference proteome</keyword>
<name>A0A2R7YWB1_9ACTN</name>
<keyword evidence="4 6" id="KW-1133">Transmembrane helix</keyword>
<accession>A0A2R7YWB1</accession>
<feature type="transmembrane region" description="Helical" evidence="6">
    <location>
        <begin position="108"/>
        <end position="128"/>
    </location>
</feature>
<proteinExistence type="predicted"/>
<feature type="domain" description="Type II secretion system protein GspF" evidence="7">
    <location>
        <begin position="174"/>
        <end position="299"/>
    </location>
</feature>
<dbReference type="Pfam" id="PF00482">
    <property type="entry name" value="T2SSF"/>
    <property type="match status" value="1"/>
</dbReference>
<gene>
    <name evidence="8" type="ORF">C7S10_12690</name>
</gene>
<comment type="caution">
    <text evidence="8">The sequence shown here is derived from an EMBL/GenBank/DDBJ whole genome shotgun (WGS) entry which is preliminary data.</text>
</comment>
<keyword evidence="5 6" id="KW-0472">Membrane</keyword>
<dbReference type="EMBL" id="PYXZ01000005">
    <property type="protein sequence ID" value="PUA80611.1"/>
    <property type="molecule type" value="Genomic_DNA"/>
</dbReference>
<evidence type="ECO:0000256" key="4">
    <source>
        <dbReference type="ARBA" id="ARBA00022989"/>
    </source>
</evidence>
<keyword evidence="2" id="KW-1003">Cell membrane</keyword>
<protein>
    <submittedName>
        <fullName evidence="8">Secretion system protein TadC</fullName>
    </submittedName>
</protein>
<keyword evidence="3 6" id="KW-0812">Transmembrane</keyword>
<dbReference type="GO" id="GO:0005886">
    <property type="term" value="C:plasma membrane"/>
    <property type="evidence" value="ECO:0007669"/>
    <property type="project" value="UniProtKB-SubCell"/>
</dbReference>
<dbReference type="InterPro" id="IPR018076">
    <property type="entry name" value="T2SS_GspF_dom"/>
</dbReference>
<evidence type="ECO:0000313" key="9">
    <source>
        <dbReference type="Proteomes" id="UP000244867"/>
    </source>
</evidence>
<evidence type="ECO:0000256" key="1">
    <source>
        <dbReference type="ARBA" id="ARBA00004651"/>
    </source>
</evidence>
<dbReference type="PANTHER" id="PTHR35007">
    <property type="entry name" value="INTEGRAL MEMBRANE PROTEIN-RELATED"/>
    <property type="match status" value="1"/>
</dbReference>
<evidence type="ECO:0000313" key="8">
    <source>
        <dbReference type="EMBL" id="PUA80611.1"/>
    </source>
</evidence>
<dbReference type="OrthoDB" id="9810662at2"/>
<evidence type="ECO:0000256" key="5">
    <source>
        <dbReference type="ARBA" id="ARBA00023136"/>
    </source>
</evidence>
<dbReference type="PANTHER" id="PTHR35007:SF2">
    <property type="entry name" value="PILUS ASSEMBLE PROTEIN"/>
    <property type="match status" value="1"/>
</dbReference>
<organism evidence="8 9">
    <name type="scientific">Nocardioides currus</name>
    <dbReference type="NCBI Taxonomy" id="2133958"/>
    <lineage>
        <taxon>Bacteria</taxon>
        <taxon>Bacillati</taxon>
        <taxon>Actinomycetota</taxon>
        <taxon>Actinomycetes</taxon>
        <taxon>Propionibacteriales</taxon>
        <taxon>Nocardioidaceae</taxon>
        <taxon>Nocardioides</taxon>
    </lineage>
</organism>
<feature type="transmembrane region" description="Helical" evidence="6">
    <location>
        <begin position="134"/>
        <end position="158"/>
    </location>
</feature>
<dbReference type="AlphaFoldDB" id="A0A2R7YWB1"/>
<sequence>MSSSMFLLLGAVLVFAAFTLALSLIGVTSSERRGVARSIGAIQALDSAPSALKEAELERPFAERVIGPLGDRFVDLGRKMVRADTATKLQFRLDVAGNPPGWGVTRLIGLKVLGLFVFGLGSFFYLAVLGMPLIRLFIIAGLLAAFGYVLPNILLYNAGEKRSKLMRNALPDAIDLLTVSVEAGLGFDAAVSRVALNTTGPLSQEFARLLQEMQLGIGRADAMRAMAERSSIQDLKSFCMAMIQADSLGIPVGRVLRIQSSEMRVKRRQRAEEKAQQVPVRIMIPLVLFILPCLFMIVMGPAALSMIEMFSR</sequence>
<reference evidence="8 9" key="1">
    <citation type="submission" date="2018-03" db="EMBL/GenBank/DDBJ databases">
        <authorList>
            <person name="Keele B.F."/>
        </authorList>
    </citation>
    <scope>NUCLEOTIDE SEQUENCE [LARGE SCALE GENOMIC DNA]</scope>
    <source>
        <strain evidence="8 9">IB-3</strain>
    </source>
</reference>
<evidence type="ECO:0000256" key="3">
    <source>
        <dbReference type="ARBA" id="ARBA00022692"/>
    </source>
</evidence>
<dbReference type="Proteomes" id="UP000244867">
    <property type="component" value="Unassembled WGS sequence"/>
</dbReference>
<feature type="transmembrane region" description="Helical" evidence="6">
    <location>
        <begin position="282"/>
        <end position="307"/>
    </location>
</feature>
<evidence type="ECO:0000259" key="7">
    <source>
        <dbReference type="Pfam" id="PF00482"/>
    </source>
</evidence>